<gene>
    <name evidence="3" type="ORF">HH216_18465</name>
</gene>
<keyword evidence="4" id="KW-1185">Reference proteome</keyword>
<name>A0A7L5DP55_9BACT</name>
<dbReference type="AlphaFoldDB" id="A0A7L5DP55"/>
<feature type="transmembrane region" description="Helical" evidence="1">
    <location>
        <begin position="264"/>
        <end position="283"/>
    </location>
</feature>
<dbReference type="Proteomes" id="UP000501128">
    <property type="component" value="Chromosome"/>
</dbReference>
<keyword evidence="1" id="KW-0812">Transmembrane</keyword>
<organism evidence="3 4">
    <name type="scientific">Spirosoma rhododendri</name>
    <dbReference type="NCBI Taxonomy" id="2728024"/>
    <lineage>
        <taxon>Bacteria</taxon>
        <taxon>Pseudomonadati</taxon>
        <taxon>Bacteroidota</taxon>
        <taxon>Cytophagia</taxon>
        <taxon>Cytophagales</taxon>
        <taxon>Cytophagaceae</taxon>
        <taxon>Spirosoma</taxon>
    </lineage>
</organism>
<dbReference type="GO" id="GO:0016740">
    <property type="term" value="F:transferase activity"/>
    <property type="evidence" value="ECO:0007669"/>
    <property type="project" value="UniProtKB-KW"/>
</dbReference>
<keyword evidence="1" id="KW-0472">Membrane</keyword>
<dbReference type="InterPro" id="IPR001173">
    <property type="entry name" value="Glyco_trans_2-like"/>
</dbReference>
<evidence type="ECO:0000259" key="2">
    <source>
        <dbReference type="Pfam" id="PF00535"/>
    </source>
</evidence>
<dbReference type="PANTHER" id="PTHR43685">
    <property type="entry name" value="GLYCOSYLTRANSFERASE"/>
    <property type="match status" value="1"/>
</dbReference>
<evidence type="ECO:0000313" key="3">
    <source>
        <dbReference type="EMBL" id="QJD80176.1"/>
    </source>
</evidence>
<dbReference type="EMBL" id="CP051677">
    <property type="protein sequence ID" value="QJD80176.1"/>
    <property type="molecule type" value="Genomic_DNA"/>
</dbReference>
<sequence length="336" mass="38379">MLRFSIIIPVFNRPDELRELLTSLTRQTYTNFEVLVIEDGSVERAEDVVVEFASKLAIRYFEKPNSGQGFARNYGFERATGDYFVIFDSDALVPPHYFQTVSQHLAGQWLDAYGGPDRAHPDFTPVQKAISYSMTSPFTTGGIRGSKTNLGGTYHPRSFNMGLSRQVWEKTRGYRLSRMGEDIEFAIRIIESGFTTGLIPDAYIYHKRRTRFAQFYRQLRFFGRARINISRYYPRELKLVHTFPALFTLYVFSVPVWLLISPWLFGLAVAGLLVFSLAILIDATRKESSLYVGLLSVEAAFVQLIGYGIGFLSEGWKRLREPKGFRETGATIDYPS</sequence>
<dbReference type="Pfam" id="PF00535">
    <property type="entry name" value="Glycos_transf_2"/>
    <property type="match status" value="1"/>
</dbReference>
<feature type="domain" description="Glycosyltransferase 2-like" evidence="2">
    <location>
        <begin position="5"/>
        <end position="132"/>
    </location>
</feature>
<dbReference type="SUPFAM" id="SSF53448">
    <property type="entry name" value="Nucleotide-diphospho-sugar transferases"/>
    <property type="match status" value="1"/>
</dbReference>
<keyword evidence="1" id="KW-1133">Transmembrane helix</keyword>
<dbReference type="InterPro" id="IPR050834">
    <property type="entry name" value="Glycosyltransf_2"/>
</dbReference>
<keyword evidence="3" id="KW-0808">Transferase</keyword>
<dbReference type="PANTHER" id="PTHR43685:SF2">
    <property type="entry name" value="GLYCOSYLTRANSFERASE 2-LIKE DOMAIN-CONTAINING PROTEIN"/>
    <property type="match status" value="1"/>
</dbReference>
<protein>
    <submittedName>
        <fullName evidence="3">Glycosyltransferase</fullName>
    </submittedName>
</protein>
<proteinExistence type="predicted"/>
<evidence type="ECO:0000313" key="4">
    <source>
        <dbReference type="Proteomes" id="UP000501128"/>
    </source>
</evidence>
<dbReference type="Gene3D" id="3.90.550.10">
    <property type="entry name" value="Spore Coat Polysaccharide Biosynthesis Protein SpsA, Chain A"/>
    <property type="match status" value="1"/>
</dbReference>
<dbReference type="KEGG" id="srho:HH216_18465"/>
<evidence type="ECO:0000256" key="1">
    <source>
        <dbReference type="SAM" id="Phobius"/>
    </source>
</evidence>
<feature type="transmembrane region" description="Helical" evidence="1">
    <location>
        <begin position="239"/>
        <end position="258"/>
    </location>
</feature>
<dbReference type="InterPro" id="IPR029044">
    <property type="entry name" value="Nucleotide-diphossugar_trans"/>
</dbReference>
<accession>A0A7L5DP55</accession>
<dbReference type="RefSeq" id="WP_169552135.1">
    <property type="nucleotide sequence ID" value="NZ_CP051677.1"/>
</dbReference>
<reference evidence="3 4" key="1">
    <citation type="submission" date="2020-04" db="EMBL/GenBank/DDBJ databases">
        <title>Genome sequencing of novel species.</title>
        <authorList>
            <person name="Heo J."/>
            <person name="Kim S.-J."/>
            <person name="Kim J.-S."/>
            <person name="Hong S.-B."/>
            <person name="Kwon S.-W."/>
        </authorList>
    </citation>
    <scope>NUCLEOTIDE SEQUENCE [LARGE SCALE GENOMIC DNA]</scope>
    <source>
        <strain evidence="3 4">CJU-R4</strain>
    </source>
</reference>
<feature type="transmembrane region" description="Helical" evidence="1">
    <location>
        <begin position="290"/>
        <end position="312"/>
    </location>
</feature>